<dbReference type="Proteomes" id="UP000267517">
    <property type="component" value="Chromosome I"/>
</dbReference>
<dbReference type="AlphaFoldDB" id="A0A250KF61"/>
<name>A0A250KF61_9BACT</name>
<sequence>MKKNISLRENKYLCSRKDFDFGKLLRANENGACFL</sequence>
<protein>
    <submittedName>
        <fullName evidence="1">Uncharacterized protein</fullName>
    </submittedName>
</protein>
<organism evidence="1 2">
    <name type="scientific">Prevotella melaninogenica</name>
    <dbReference type="NCBI Taxonomy" id="28132"/>
    <lineage>
        <taxon>Bacteria</taxon>
        <taxon>Pseudomonadati</taxon>
        <taxon>Bacteroidota</taxon>
        <taxon>Bacteroidia</taxon>
        <taxon>Bacteroidales</taxon>
        <taxon>Prevotellaceae</taxon>
        <taxon>Prevotella</taxon>
    </lineage>
</organism>
<evidence type="ECO:0000313" key="1">
    <source>
        <dbReference type="EMBL" id="BBA28290.1"/>
    </source>
</evidence>
<proteinExistence type="predicted"/>
<dbReference type="EMBL" id="AP018049">
    <property type="protein sequence ID" value="BBA28290.1"/>
    <property type="molecule type" value="Genomic_DNA"/>
</dbReference>
<gene>
    <name evidence="1" type="ORF">PMEL1_00181</name>
</gene>
<evidence type="ECO:0000313" key="2">
    <source>
        <dbReference type="Proteomes" id="UP000267517"/>
    </source>
</evidence>
<accession>A0A250KF61</accession>
<reference evidence="1 2" key="1">
    <citation type="submission" date="2017-05" db="EMBL/GenBank/DDBJ databases">
        <title>whole genome sequence of Prevotella melaninogenica GAI 07411.</title>
        <authorList>
            <person name="Kondo Y."/>
            <person name="Hoshino T."/>
        </authorList>
    </citation>
    <scope>NUCLEOTIDE SEQUENCE [LARGE SCALE GENOMIC DNA]</scope>
    <source>
        <strain evidence="1 2">GAI 07411</strain>
    </source>
</reference>